<dbReference type="EMBL" id="CP092882">
    <property type="protein sequence ID" value="UYV81218.1"/>
    <property type="molecule type" value="Genomic_DNA"/>
</dbReference>
<feature type="signal peptide" evidence="1">
    <location>
        <begin position="1"/>
        <end position="18"/>
    </location>
</feature>
<feature type="domain" description="DHHA1" evidence="2">
    <location>
        <begin position="25"/>
        <end position="80"/>
    </location>
</feature>
<reference evidence="3 4" key="1">
    <citation type="submission" date="2022-01" db="EMBL/GenBank/DDBJ databases">
        <title>A chromosomal length assembly of Cordylochernes scorpioides.</title>
        <authorList>
            <person name="Zeh D."/>
            <person name="Zeh J."/>
        </authorList>
    </citation>
    <scope>NUCLEOTIDE SEQUENCE [LARGE SCALE GENOMIC DNA]</scope>
    <source>
        <strain evidence="3">IN4F17</strain>
        <tissue evidence="3">Whole Body</tissue>
    </source>
</reference>
<evidence type="ECO:0000259" key="2">
    <source>
        <dbReference type="Pfam" id="PF02272"/>
    </source>
</evidence>
<keyword evidence="4" id="KW-1185">Reference proteome</keyword>
<proteinExistence type="predicted"/>
<dbReference type="Gene3D" id="3.10.310.40">
    <property type="match status" value="1"/>
</dbReference>
<keyword evidence="1" id="KW-0732">Signal</keyword>
<gene>
    <name evidence="3" type="ORF">LAZ67_20000360</name>
</gene>
<name>A0ABY6LJF8_9ARAC</name>
<evidence type="ECO:0000313" key="3">
    <source>
        <dbReference type="EMBL" id="UYV81218.1"/>
    </source>
</evidence>
<dbReference type="InterPro" id="IPR003156">
    <property type="entry name" value="DHHA1_dom"/>
</dbReference>
<evidence type="ECO:0000256" key="1">
    <source>
        <dbReference type="SAM" id="SignalP"/>
    </source>
</evidence>
<accession>A0ABY6LJF8</accession>
<dbReference type="Pfam" id="PF02272">
    <property type="entry name" value="DHHA1"/>
    <property type="match status" value="1"/>
</dbReference>
<feature type="chain" id="PRO_5046565464" evidence="1">
    <location>
        <begin position="19"/>
        <end position="91"/>
    </location>
</feature>
<organism evidence="3 4">
    <name type="scientific">Cordylochernes scorpioides</name>
    <dbReference type="NCBI Taxonomy" id="51811"/>
    <lineage>
        <taxon>Eukaryota</taxon>
        <taxon>Metazoa</taxon>
        <taxon>Ecdysozoa</taxon>
        <taxon>Arthropoda</taxon>
        <taxon>Chelicerata</taxon>
        <taxon>Arachnida</taxon>
        <taxon>Pseudoscorpiones</taxon>
        <taxon>Cheliferoidea</taxon>
        <taxon>Chernetidae</taxon>
        <taxon>Cordylochernes</taxon>
    </lineage>
</organism>
<protein>
    <submittedName>
        <fullName evidence="3">AARS</fullName>
    </submittedName>
</protein>
<sequence length="91" mass="9491">MPRSSVGPTCLLLAVVRANVMVSCCAVQESVQKGLKANDWVKQISSIIEGKCGGKNDSATATGCKLENLDEAIKVATAFAQLKLGPSEVLV</sequence>
<dbReference type="Proteomes" id="UP001235939">
    <property type="component" value="Chromosome 20"/>
</dbReference>
<evidence type="ECO:0000313" key="4">
    <source>
        <dbReference type="Proteomes" id="UP001235939"/>
    </source>
</evidence>